<reference evidence="3" key="1">
    <citation type="journal article" date="2017" name="Nat. Ecol. Evol.">
        <title>Genome expansion and lineage-specific genetic innovations in the forest pathogenic fungi Armillaria.</title>
        <authorList>
            <person name="Sipos G."/>
            <person name="Prasanna A.N."/>
            <person name="Walter M.C."/>
            <person name="O'Connor E."/>
            <person name="Balint B."/>
            <person name="Krizsan K."/>
            <person name="Kiss B."/>
            <person name="Hess J."/>
            <person name="Varga T."/>
            <person name="Slot J."/>
            <person name="Riley R."/>
            <person name="Boka B."/>
            <person name="Rigling D."/>
            <person name="Barry K."/>
            <person name="Lee J."/>
            <person name="Mihaltcheva S."/>
            <person name="LaButti K."/>
            <person name="Lipzen A."/>
            <person name="Waldron R."/>
            <person name="Moloney N.M."/>
            <person name="Sperisen C."/>
            <person name="Kredics L."/>
            <person name="Vagvoelgyi C."/>
            <person name="Patrignani A."/>
            <person name="Fitzpatrick D."/>
            <person name="Nagy I."/>
            <person name="Doyle S."/>
            <person name="Anderson J.B."/>
            <person name="Grigoriev I.V."/>
            <person name="Gueldener U."/>
            <person name="Muensterkoetter M."/>
            <person name="Nagy L.G."/>
        </authorList>
    </citation>
    <scope>NUCLEOTIDE SEQUENCE [LARGE SCALE GENOMIC DNA]</scope>
    <source>
        <strain evidence="3">Ar21-2</strain>
    </source>
</reference>
<evidence type="ECO:0000313" key="2">
    <source>
        <dbReference type="EMBL" id="PBK99101.1"/>
    </source>
</evidence>
<keyword evidence="3" id="KW-1185">Reference proteome</keyword>
<name>A0A2H3DV64_ARMGA</name>
<gene>
    <name evidence="2" type="ORF">ARMGADRAFT_490303</name>
</gene>
<dbReference type="OMA" id="AICAPMP"/>
<proteinExistence type="predicted"/>
<dbReference type="InParanoid" id="A0A2H3DV64"/>
<dbReference type="AlphaFoldDB" id="A0A2H3DV64"/>
<protein>
    <submittedName>
        <fullName evidence="2">Uncharacterized protein</fullName>
    </submittedName>
</protein>
<evidence type="ECO:0000256" key="1">
    <source>
        <dbReference type="SAM" id="MobiDB-lite"/>
    </source>
</evidence>
<evidence type="ECO:0000313" key="3">
    <source>
        <dbReference type="Proteomes" id="UP000217790"/>
    </source>
</evidence>
<feature type="region of interest" description="Disordered" evidence="1">
    <location>
        <begin position="1"/>
        <end position="24"/>
    </location>
</feature>
<sequence>MQDQKLHKLFGKPTLGRNRKTERKHALRPAVRHLLAQSNMSQKVNLLDSDGKNIENQHYYKIRLADGSELGYAPSGMSVTSAKAICAPMPSNAGALFRFVPKDDSKNGVPWTVGEVGSLKGLQSREDGTVLKLGLSLSSPPTGGTAALGWYDSASWGFTGKQLAGNRVALYARNKDAKDVGLIVVDLGRNESALVEDRSGDCIPLDCQFVRMAPITAKF</sequence>
<dbReference type="Proteomes" id="UP000217790">
    <property type="component" value="Unassembled WGS sequence"/>
</dbReference>
<accession>A0A2H3DV64</accession>
<dbReference type="EMBL" id="KZ293647">
    <property type="protein sequence ID" value="PBK99101.1"/>
    <property type="molecule type" value="Genomic_DNA"/>
</dbReference>
<dbReference type="OrthoDB" id="5176693at2759"/>
<organism evidence="2 3">
    <name type="scientific">Armillaria gallica</name>
    <name type="common">Bulbous honey fungus</name>
    <name type="synonym">Armillaria bulbosa</name>
    <dbReference type="NCBI Taxonomy" id="47427"/>
    <lineage>
        <taxon>Eukaryota</taxon>
        <taxon>Fungi</taxon>
        <taxon>Dikarya</taxon>
        <taxon>Basidiomycota</taxon>
        <taxon>Agaricomycotina</taxon>
        <taxon>Agaricomycetes</taxon>
        <taxon>Agaricomycetidae</taxon>
        <taxon>Agaricales</taxon>
        <taxon>Marasmiineae</taxon>
        <taxon>Physalacriaceae</taxon>
        <taxon>Armillaria</taxon>
    </lineage>
</organism>